<accession>A0A518BFF8</accession>
<protein>
    <recommendedName>
        <fullName evidence="2">Electron transfer flavoprotein subunit beta</fullName>
    </recommendedName>
</protein>
<evidence type="ECO:0000256" key="1">
    <source>
        <dbReference type="ARBA" id="ARBA00007557"/>
    </source>
</evidence>
<feature type="domain" description="Electron transfer flavoprotein alpha/beta-subunit N-terminal" evidence="5">
    <location>
        <begin position="23"/>
        <end position="213"/>
    </location>
</feature>
<dbReference type="CDD" id="cd01714">
    <property type="entry name" value="ETF_beta"/>
    <property type="match status" value="1"/>
</dbReference>
<dbReference type="AlphaFoldDB" id="A0A518BFF8"/>
<dbReference type="SUPFAM" id="SSF52402">
    <property type="entry name" value="Adenine nucleotide alpha hydrolases-like"/>
    <property type="match status" value="1"/>
</dbReference>
<evidence type="ECO:0000256" key="3">
    <source>
        <dbReference type="ARBA" id="ARBA00022448"/>
    </source>
</evidence>
<dbReference type="InterPro" id="IPR012255">
    <property type="entry name" value="ETF_b"/>
</dbReference>
<keyword evidence="3" id="KW-0813">Transport</keyword>
<dbReference type="GO" id="GO:0009055">
    <property type="term" value="F:electron transfer activity"/>
    <property type="evidence" value="ECO:0007669"/>
    <property type="project" value="InterPro"/>
</dbReference>
<dbReference type="InterPro" id="IPR014729">
    <property type="entry name" value="Rossmann-like_a/b/a_fold"/>
</dbReference>
<dbReference type="InterPro" id="IPR014730">
    <property type="entry name" value="ETF_a/b_N"/>
</dbReference>
<evidence type="ECO:0000259" key="5">
    <source>
        <dbReference type="SMART" id="SM00893"/>
    </source>
</evidence>
<comment type="similarity">
    <text evidence="1">Belongs to the ETF beta-subunit/FixA family.</text>
</comment>
<dbReference type="KEGG" id="pbap:Pla133_07860"/>
<dbReference type="Proteomes" id="UP000316921">
    <property type="component" value="Chromosome"/>
</dbReference>
<proteinExistence type="inferred from homology"/>
<dbReference type="PANTHER" id="PTHR21294:SF8">
    <property type="entry name" value="ELECTRON TRANSFER FLAVOPROTEIN SUBUNIT BETA"/>
    <property type="match status" value="1"/>
</dbReference>
<organism evidence="6 7">
    <name type="scientific">Engelhardtia mirabilis</name>
    <dbReference type="NCBI Taxonomy" id="2528011"/>
    <lineage>
        <taxon>Bacteria</taxon>
        <taxon>Pseudomonadati</taxon>
        <taxon>Planctomycetota</taxon>
        <taxon>Planctomycetia</taxon>
        <taxon>Planctomycetia incertae sedis</taxon>
        <taxon>Engelhardtia</taxon>
    </lineage>
</organism>
<keyword evidence="7" id="KW-1185">Reference proteome</keyword>
<name>A0A518BFF8_9BACT</name>
<gene>
    <name evidence="6" type="primary">etfB</name>
    <name evidence="6" type="ORF">Pla133_07860</name>
</gene>
<reference evidence="6 7" key="1">
    <citation type="submission" date="2019-02" db="EMBL/GenBank/DDBJ databases">
        <title>Deep-cultivation of Planctomycetes and their phenomic and genomic characterization uncovers novel biology.</title>
        <authorList>
            <person name="Wiegand S."/>
            <person name="Jogler M."/>
            <person name="Boedeker C."/>
            <person name="Pinto D."/>
            <person name="Vollmers J."/>
            <person name="Rivas-Marin E."/>
            <person name="Kohn T."/>
            <person name="Peeters S.H."/>
            <person name="Heuer A."/>
            <person name="Rast P."/>
            <person name="Oberbeckmann S."/>
            <person name="Bunk B."/>
            <person name="Jeske O."/>
            <person name="Meyerdierks A."/>
            <person name="Storesund J.E."/>
            <person name="Kallscheuer N."/>
            <person name="Luecker S."/>
            <person name="Lage O.M."/>
            <person name="Pohl T."/>
            <person name="Merkel B.J."/>
            <person name="Hornburger P."/>
            <person name="Mueller R.-W."/>
            <person name="Bruemmer F."/>
            <person name="Labrenz M."/>
            <person name="Spormann A.M."/>
            <person name="Op den Camp H."/>
            <person name="Overmann J."/>
            <person name="Amann R."/>
            <person name="Jetten M.S.M."/>
            <person name="Mascher T."/>
            <person name="Medema M.H."/>
            <person name="Devos D.P."/>
            <person name="Kaster A.-K."/>
            <person name="Ovreas L."/>
            <person name="Rohde M."/>
            <person name="Galperin M.Y."/>
            <person name="Jogler C."/>
        </authorList>
    </citation>
    <scope>NUCLEOTIDE SEQUENCE [LARGE SCALE GENOMIC DNA]</scope>
    <source>
        <strain evidence="6 7">Pla133</strain>
    </source>
</reference>
<dbReference type="PIRSF" id="PIRSF000090">
    <property type="entry name" value="Beta-ETF"/>
    <property type="match status" value="1"/>
</dbReference>
<dbReference type="Pfam" id="PF01012">
    <property type="entry name" value="ETF"/>
    <property type="match status" value="1"/>
</dbReference>
<evidence type="ECO:0000313" key="7">
    <source>
        <dbReference type="Proteomes" id="UP000316921"/>
    </source>
</evidence>
<keyword evidence="4" id="KW-0249">Electron transport</keyword>
<dbReference type="Gene3D" id="3.40.50.620">
    <property type="entry name" value="HUPs"/>
    <property type="match status" value="1"/>
</dbReference>
<dbReference type="SMART" id="SM00893">
    <property type="entry name" value="ETF"/>
    <property type="match status" value="1"/>
</dbReference>
<dbReference type="InterPro" id="IPR033948">
    <property type="entry name" value="ETF_beta_N"/>
</dbReference>
<evidence type="ECO:0000313" key="6">
    <source>
        <dbReference type="EMBL" id="QDU65720.1"/>
    </source>
</evidence>
<dbReference type="EMBL" id="CP036287">
    <property type="protein sequence ID" value="QDU65720.1"/>
    <property type="molecule type" value="Genomic_DNA"/>
</dbReference>
<dbReference type="PANTHER" id="PTHR21294">
    <property type="entry name" value="ELECTRON TRANSFER FLAVOPROTEIN BETA-SUBUNIT"/>
    <property type="match status" value="1"/>
</dbReference>
<dbReference type="RefSeq" id="WP_145062588.1">
    <property type="nucleotide sequence ID" value="NZ_CP036287.1"/>
</dbReference>
<sequence>MKIVACVKRVPTTEVQPTIAADGKSVDANGLQYMLSFYDEIAVEQAVQVKEKLGGGEVTVLTVGPKDSSKELRECLAKGADKGVILIDENWTSRDCLSTAKALAAQVTAEGAELVLAGRVATDRDNAAVGPMLATLLGWACVTDVIELSIEAGKGVAKRESDAGVEEYEFALPAVITCQKGLAEPRYAGLKGIMAAKKKPLEEIAIDPAANQASVVSLAEPPARPAGRIIGEGTDAVAALIDALRNEAKVI</sequence>
<evidence type="ECO:0000256" key="4">
    <source>
        <dbReference type="ARBA" id="ARBA00022982"/>
    </source>
</evidence>
<evidence type="ECO:0000256" key="2">
    <source>
        <dbReference type="ARBA" id="ARBA00016797"/>
    </source>
</evidence>